<gene>
    <name evidence="2" type="ORF">JAZ04_12725</name>
</gene>
<organism evidence="2 3">
    <name type="scientific">Candidatus Thiodiazotropha lotti</name>
    <dbReference type="NCBI Taxonomy" id="2792787"/>
    <lineage>
        <taxon>Bacteria</taxon>
        <taxon>Pseudomonadati</taxon>
        <taxon>Pseudomonadota</taxon>
        <taxon>Gammaproteobacteria</taxon>
        <taxon>Chromatiales</taxon>
        <taxon>Sedimenticolaceae</taxon>
        <taxon>Candidatus Thiodiazotropha</taxon>
    </lineage>
</organism>
<evidence type="ECO:0000256" key="1">
    <source>
        <dbReference type="SAM" id="Phobius"/>
    </source>
</evidence>
<dbReference type="EMBL" id="JAEPDI010000009">
    <property type="protein sequence ID" value="MCG7939701.1"/>
    <property type="molecule type" value="Genomic_DNA"/>
</dbReference>
<evidence type="ECO:0000313" key="2">
    <source>
        <dbReference type="EMBL" id="MCG7939701.1"/>
    </source>
</evidence>
<feature type="transmembrane region" description="Helical" evidence="1">
    <location>
        <begin position="31"/>
        <end position="53"/>
    </location>
</feature>
<sequence>MEMLIIVVSLVIGSVVAGALAHSRINYRVAIGSKIFIGLFLSLLSGLAVLWTTGSISSTFTQKEYVDRALIITAYVSCEDYDPSAFSPWAKLFVLPNKKLRVRLDFLKGKSRKDLHALKNKLAECDIDFVTNKVPISIKLADHLPNIYVPSKNTPSGLRFSIKPEDYKKFHGGISLEYEEIVQRESYSSRLVEFGLKSSYSEHPPAAYFRMPAEMIPIHSIPSPDHMTSAASTILTYKGTGDLGNRIERVRAVAFKVIYSNPKDVKQEQVLLIVFSALMGFGLTLVAESLLLRNNAITNSSS</sequence>
<accession>A0A9E4K6F6</accession>
<keyword evidence="1" id="KW-0472">Membrane</keyword>
<name>A0A9E4K6F6_9GAMM</name>
<proteinExistence type="predicted"/>
<comment type="caution">
    <text evidence="2">The sequence shown here is derived from an EMBL/GenBank/DDBJ whole genome shotgun (WGS) entry which is preliminary data.</text>
</comment>
<dbReference type="AlphaFoldDB" id="A0A9E4K6F6"/>
<dbReference type="Proteomes" id="UP000886687">
    <property type="component" value="Unassembled WGS sequence"/>
</dbReference>
<protein>
    <submittedName>
        <fullName evidence="2">Uncharacterized protein</fullName>
    </submittedName>
</protein>
<evidence type="ECO:0000313" key="3">
    <source>
        <dbReference type="Proteomes" id="UP000886687"/>
    </source>
</evidence>
<keyword evidence="1" id="KW-0812">Transmembrane</keyword>
<feature type="transmembrane region" description="Helical" evidence="1">
    <location>
        <begin position="270"/>
        <end position="292"/>
    </location>
</feature>
<reference evidence="2" key="1">
    <citation type="journal article" date="2021" name="Proc. Natl. Acad. Sci. U.S.A.">
        <title>Global biogeography of chemosynthetic symbionts reveals both localized and globally distributed symbiont groups. .</title>
        <authorList>
            <person name="Osvatic J.T."/>
            <person name="Wilkins L.G.E."/>
            <person name="Leibrecht L."/>
            <person name="Leray M."/>
            <person name="Zauner S."/>
            <person name="Polzin J."/>
            <person name="Camacho Y."/>
            <person name="Gros O."/>
            <person name="van Gils J.A."/>
            <person name="Eisen J.A."/>
            <person name="Petersen J.M."/>
            <person name="Yuen B."/>
        </authorList>
    </citation>
    <scope>NUCLEOTIDE SEQUENCE</scope>
    <source>
        <strain evidence="2">MAGL173</strain>
    </source>
</reference>
<keyword evidence="1" id="KW-1133">Transmembrane helix</keyword>